<dbReference type="Pfam" id="PF03705">
    <property type="entry name" value="CheR_N"/>
    <property type="match status" value="1"/>
</dbReference>
<proteinExistence type="predicted"/>
<dbReference type="OrthoDB" id="9816309at2"/>
<reference evidence="2 3" key="1">
    <citation type="submission" date="2017-02" db="EMBL/GenBank/DDBJ databases">
        <authorList>
            <person name="Peterson S.W."/>
        </authorList>
    </citation>
    <scope>NUCLEOTIDE SEQUENCE [LARGE SCALE GENOMIC DNA]</scope>
    <source>
        <strain evidence="2 3">DSM 25262</strain>
    </source>
</reference>
<dbReference type="SMART" id="SM00138">
    <property type="entry name" value="MeTrc"/>
    <property type="match status" value="1"/>
</dbReference>
<dbReference type="Proteomes" id="UP000190961">
    <property type="component" value="Unassembled WGS sequence"/>
</dbReference>
<dbReference type="PANTHER" id="PTHR24422">
    <property type="entry name" value="CHEMOTAXIS PROTEIN METHYLTRANSFERASE"/>
    <property type="match status" value="1"/>
</dbReference>
<dbReference type="Pfam" id="PF01739">
    <property type="entry name" value="CheR"/>
    <property type="match status" value="1"/>
</dbReference>
<dbReference type="InterPro" id="IPR022641">
    <property type="entry name" value="CheR_N"/>
</dbReference>
<accession>A0A1T5MFZ5</accession>
<dbReference type="InterPro" id="IPR022642">
    <property type="entry name" value="CheR_C"/>
</dbReference>
<keyword evidence="2" id="KW-0489">Methyltransferase</keyword>
<dbReference type="GO" id="GO:0032259">
    <property type="term" value="P:methylation"/>
    <property type="evidence" value="ECO:0007669"/>
    <property type="project" value="UniProtKB-KW"/>
</dbReference>
<dbReference type="EMBL" id="FUZU01000004">
    <property type="protein sequence ID" value="SKC87095.1"/>
    <property type="molecule type" value="Genomic_DNA"/>
</dbReference>
<dbReference type="STRING" id="688867.SAMN05660236_5332"/>
<sequence>MEENSDVFKKLFQSIQAHYGYDFTDYHEASLKRRSILFMDNHRLNSLDELGALILRDEYLCEKFIQYISIPVTEMFRDPLFYYSLREKIILRLATYTSIKIWIAGCATGEEAYSVAILLKEKDLLDRSIIYATDINQQSLQVAREGIYPLGSMKLYTGNYLKAGGEKAFSEYYTAKYNYTILDQSLKHNIIFAPHNLAVDQPFNEFHFIVCRNVLIYFNQQLQNKVINLFYDSLCSSGFLGLGSKESLLFTDKNECFEEVDHKEKLYRKT</sequence>
<keyword evidence="2" id="KW-0808">Transferase</keyword>
<dbReference type="InterPro" id="IPR000780">
    <property type="entry name" value="CheR_MeTrfase"/>
</dbReference>
<name>A0A1T5MFZ5_9BACT</name>
<protein>
    <submittedName>
        <fullName evidence="2">Chemotaxis protein methyltransferase CheR</fullName>
    </submittedName>
</protein>
<evidence type="ECO:0000259" key="1">
    <source>
        <dbReference type="PROSITE" id="PS50123"/>
    </source>
</evidence>
<dbReference type="RefSeq" id="WP_079689812.1">
    <property type="nucleotide sequence ID" value="NZ_FUZU01000004.1"/>
</dbReference>
<gene>
    <name evidence="2" type="ORF">SAMN05660236_5332</name>
</gene>
<dbReference type="SUPFAM" id="SSF47757">
    <property type="entry name" value="Chemotaxis receptor methyltransferase CheR, N-terminal domain"/>
    <property type="match status" value="1"/>
</dbReference>
<dbReference type="InterPro" id="IPR050903">
    <property type="entry name" value="Bact_Chemotaxis_MeTrfase"/>
</dbReference>
<dbReference type="GO" id="GO:0008757">
    <property type="term" value="F:S-adenosylmethionine-dependent methyltransferase activity"/>
    <property type="evidence" value="ECO:0007669"/>
    <property type="project" value="InterPro"/>
</dbReference>
<dbReference type="PANTHER" id="PTHR24422:SF8">
    <property type="entry name" value="CHEMOTAXIS PROTEIN"/>
    <property type="match status" value="1"/>
</dbReference>
<dbReference type="InterPro" id="IPR029063">
    <property type="entry name" value="SAM-dependent_MTases_sf"/>
</dbReference>
<organism evidence="2 3">
    <name type="scientific">Ohtaekwangia koreensis</name>
    <dbReference type="NCBI Taxonomy" id="688867"/>
    <lineage>
        <taxon>Bacteria</taxon>
        <taxon>Pseudomonadati</taxon>
        <taxon>Bacteroidota</taxon>
        <taxon>Cytophagia</taxon>
        <taxon>Cytophagales</taxon>
        <taxon>Fulvivirgaceae</taxon>
        <taxon>Ohtaekwangia</taxon>
    </lineage>
</organism>
<dbReference type="PROSITE" id="PS50123">
    <property type="entry name" value="CHER"/>
    <property type="match status" value="1"/>
</dbReference>
<evidence type="ECO:0000313" key="3">
    <source>
        <dbReference type="Proteomes" id="UP000190961"/>
    </source>
</evidence>
<feature type="domain" description="CheR-type methyltransferase" evidence="1">
    <location>
        <begin position="1"/>
        <end position="270"/>
    </location>
</feature>
<dbReference type="SUPFAM" id="SSF53335">
    <property type="entry name" value="S-adenosyl-L-methionine-dependent methyltransferases"/>
    <property type="match status" value="1"/>
</dbReference>
<dbReference type="Gene3D" id="3.40.50.150">
    <property type="entry name" value="Vaccinia Virus protein VP39"/>
    <property type="match status" value="1"/>
</dbReference>
<dbReference type="PRINTS" id="PR00996">
    <property type="entry name" value="CHERMTFRASE"/>
</dbReference>
<evidence type="ECO:0000313" key="2">
    <source>
        <dbReference type="EMBL" id="SKC87095.1"/>
    </source>
</evidence>
<keyword evidence="3" id="KW-1185">Reference proteome</keyword>
<dbReference type="AlphaFoldDB" id="A0A1T5MFZ5"/>